<organism evidence="2 3">
    <name type="scientific">Callosobruchus maculatus</name>
    <name type="common">Southern cowpea weevil</name>
    <name type="synonym">Pulse bruchid</name>
    <dbReference type="NCBI Taxonomy" id="64391"/>
    <lineage>
        <taxon>Eukaryota</taxon>
        <taxon>Metazoa</taxon>
        <taxon>Ecdysozoa</taxon>
        <taxon>Arthropoda</taxon>
        <taxon>Hexapoda</taxon>
        <taxon>Insecta</taxon>
        <taxon>Pterygota</taxon>
        <taxon>Neoptera</taxon>
        <taxon>Endopterygota</taxon>
        <taxon>Coleoptera</taxon>
        <taxon>Polyphaga</taxon>
        <taxon>Cucujiformia</taxon>
        <taxon>Chrysomeloidea</taxon>
        <taxon>Chrysomelidae</taxon>
        <taxon>Bruchinae</taxon>
        <taxon>Bruchini</taxon>
        <taxon>Callosobruchus</taxon>
    </lineage>
</organism>
<sequence length="174" mass="20628">MHREFDDKKTIKAKLWQRIADSIQESNYNIGSNAAEKCRQKFANLMKAYLNFLKNQKITGPEAEDMPSFYNDIYKVFGAKHKIYPQHNIVDLEAPSTSNADVSNRFKLKKRKVQPLSKSDSILNELKEDRKAREKQFLFFTQHLEKAEEQRERFRDILNKLVEKKRKREDSDSD</sequence>
<dbReference type="Proteomes" id="UP000410492">
    <property type="component" value="Unassembled WGS sequence"/>
</dbReference>
<evidence type="ECO:0000313" key="2">
    <source>
        <dbReference type="EMBL" id="VEN60031.1"/>
    </source>
</evidence>
<name>A0A653DII9_CALMS</name>
<protein>
    <recommendedName>
        <fullName evidence="1">Myb/SANT-like DNA-binding domain-containing protein</fullName>
    </recommendedName>
</protein>
<dbReference type="EMBL" id="CAACVG010012272">
    <property type="protein sequence ID" value="VEN60031.1"/>
    <property type="molecule type" value="Genomic_DNA"/>
</dbReference>
<evidence type="ECO:0000313" key="3">
    <source>
        <dbReference type="Proteomes" id="UP000410492"/>
    </source>
</evidence>
<feature type="domain" description="Myb/SANT-like DNA-binding" evidence="1">
    <location>
        <begin position="2"/>
        <end position="71"/>
    </location>
</feature>
<accession>A0A653DII9</accession>
<dbReference type="InterPro" id="IPR044822">
    <property type="entry name" value="Myb_DNA-bind_4"/>
</dbReference>
<dbReference type="AlphaFoldDB" id="A0A653DII9"/>
<proteinExistence type="predicted"/>
<dbReference type="Pfam" id="PF13837">
    <property type="entry name" value="Myb_DNA-bind_4"/>
    <property type="match status" value="1"/>
</dbReference>
<evidence type="ECO:0000259" key="1">
    <source>
        <dbReference type="Pfam" id="PF13837"/>
    </source>
</evidence>
<keyword evidence="3" id="KW-1185">Reference proteome</keyword>
<dbReference type="OrthoDB" id="6610952at2759"/>
<dbReference type="Gene3D" id="1.10.10.60">
    <property type="entry name" value="Homeodomain-like"/>
    <property type="match status" value="1"/>
</dbReference>
<reference evidence="2 3" key="1">
    <citation type="submission" date="2019-01" db="EMBL/GenBank/DDBJ databases">
        <authorList>
            <person name="Sayadi A."/>
        </authorList>
    </citation>
    <scope>NUCLEOTIDE SEQUENCE [LARGE SCALE GENOMIC DNA]</scope>
</reference>
<gene>
    <name evidence="2" type="ORF">CALMAC_LOCUS17846</name>
</gene>